<dbReference type="EMBL" id="NRRE01000035">
    <property type="protein sequence ID" value="MBK1699271.1"/>
    <property type="molecule type" value="Genomic_DNA"/>
</dbReference>
<reference evidence="2" key="2">
    <citation type="journal article" date="2020" name="Microorganisms">
        <title>Osmotic Adaptation and Compatible Solute Biosynthesis of Phototrophic Bacteria as Revealed from Genome Analyses.</title>
        <authorList>
            <person name="Imhoff J.F."/>
            <person name="Rahn T."/>
            <person name="Kunzel S."/>
            <person name="Keller A."/>
            <person name="Neulinger S.C."/>
        </authorList>
    </citation>
    <scope>NUCLEOTIDE SEQUENCE</scope>
    <source>
        <strain evidence="2">DSM 9154</strain>
    </source>
</reference>
<feature type="domain" description="RES" evidence="1">
    <location>
        <begin position="19"/>
        <end position="145"/>
    </location>
</feature>
<evidence type="ECO:0000313" key="2">
    <source>
        <dbReference type="EMBL" id="MBK1699271.1"/>
    </source>
</evidence>
<accession>A0A934QM28</accession>
<name>A0A934QM28_9PROT</name>
<organism evidence="2 3">
    <name type="scientific">Rhodovibrio salinarum</name>
    <dbReference type="NCBI Taxonomy" id="1087"/>
    <lineage>
        <taxon>Bacteria</taxon>
        <taxon>Pseudomonadati</taxon>
        <taxon>Pseudomonadota</taxon>
        <taxon>Alphaproteobacteria</taxon>
        <taxon>Rhodospirillales</taxon>
        <taxon>Rhodovibrionaceae</taxon>
        <taxon>Rhodovibrio</taxon>
    </lineage>
</organism>
<evidence type="ECO:0000313" key="3">
    <source>
        <dbReference type="Proteomes" id="UP000778970"/>
    </source>
</evidence>
<dbReference type="SMART" id="SM00953">
    <property type="entry name" value="RES"/>
    <property type="match status" value="1"/>
</dbReference>
<dbReference type="Pfam" id="PF08808">
    <property type="entry name" value="RES"/>
    <property type="match status" value="1"/>
</dbReference>
<comment type="caution">
    <text evidence="2">The sequence shown here is derived from an EMBL/GenBank/DDBJ whole genome shotgun (WGS) entry which is preliminary data.</text>
</comment>
<proteinExistence type="predicted"/>
<keyword evidence="3" id="KW-1185">Reference proteome</keyword>
<sequence>MPDSTPATAWRLTRAPYADLSGRGGQLKSGRWNTQGRPVVYLSLEASLPVLEVLMNLDLALEDLPPDYVLMRVDLSPLLARYGDAGVEDATDVETLSQTARSFGDTWLAEGRTPCLRVASHLIPEASNLLLNPLHPGASLLEAPSHRPFRFDPRLFAHR</sequence>
<reference evidence="2" key="1">
    <citation type="submission" date="2017-08" db="EMBL/GenBank/DDBJ databases">
        <authorList>
            <person name="Imhoff J.F."/>
            <person name="Rahn T."/>
            <person name="Kuenzel S."/>
            <person name="Neulinger S.C."/>
        </authorList>
    </citation>
    <scope>NUCLEOTIDE SEQUENCE</scope>
    <source>
        <strain evidence="2">DSM 9154</strain>
    </source>
</reference>
<dbReference type="AlphaFoldDB" id="A0A934QM28"/>
<dbReference type="Proteomes" id="UP000778970">
    <property type="component" value="Unassembled WGS sequence"/>
</dbReference>
<protein>
    <submittedName>
        <fullName evidence="2">RES domain-containing protein</fullName>
    </submittedName>
</protein>
<evidence type="ECO:0000259" key="1">
    <source>
        <dbReference type="SMART" id="SM00953"/>
    </source>
</evidence>
<dbReference type="InterPro" id="IPR014914">
    <property type="entry name" value="RES_dom"/>
</dbReference>
<gene>
    <name evidence="2" type="ORF">CKO21_18650</name>
</gene>